<evidence type="ECO:0000313" key="2">
    <source>
        <dbReference type="Proteomes" id="UP000636709"/>
    </source>
</evidence>
<dbReference type="EMBL" id="JACEFO010002455">
    <property type="protein sequence ID" value="KAF8659655.1"/>
    <property type="molecule type" value="Genomic_DNA"/>
</dbReference>
<comment type="caution">
    <text evidence="1">The sequence shown here is derived from an EMBL/GenBank/DDBJ whole genome shotgun (WGS) entry which is preliminary data.</text>
</comment>
<evidence type="ECO:0000313" key="1">
    <source>
        <dbReference type="EMBL" id="KAF8659655.1"/>
    </source>
</evidence>
<sequence>MAIPWETAASIAQNVFLLLDGWVWTCVLAADEAARLLSDFASLKISRLGLLEPVFGQAHDRVGDSHAQGENDEDILHYYSLAKTQQKRAQLAQDVVGR</sequence>
<dbReference type="Proteomes" id="UP000636709">
    <property type="component" value="Unassembled WGS sequence"/>
</dbReference>
<name>A0A835E470_9POAL</name>
<dbReference type="OrthoDB" id="603217at2759"/>
<accession>A0A835E470</accession>
<dbReference type="AlphaFoldDB" id="A0A835E470"/>
<gene>
    <name evidence="1" type="ORF">HU200_058417</name>
</gene>
<keyword evidence="2" id="KW-1185">Reference proteome</keyword>
<organism evidence="1 2">
    <name type="scientific">Digitaria exilis</name>
    <dbReference type="NCBI Taxonomy" id="1010633"/>
    <lineage>
        <taxon>Eukaryota</taxon>
        <taxon>Viridiplantae</taxon>
        <taxon>Streptophyta</taxon>
        <taxon>Embryophyta</taxon>
        <taxon>Tracheophyta</taxon>
        <taxon>Spermatophyta</taxon>
        <taxon>Magnoliopsida</taxon>
        <taxon>Liliopsida</taxon>
        <taxon>Poales</taxon>
        <taxon>Poaceae</taxon>
        <taxon>PACMAD clade</taxon>
        <taxon>Panicoideae</taxon>
        <taxon>Panicodae</taxon>
        <taxon>Paniceae</taxon>
        <taxon>Anthephorinae</taxon>
        <taxon>Digitaria</taxon>
    </lineage>
</organism>
<reference evidence="1" key="1">
    <citation type="submission" date="2020-07" db="EMBL/GenBank/DDBJ databases">
        <title>Genome sequence and genetic diversity analysis of an under-domesticated orphan crop, white fonio (Digitaria exilis).</title>
        <authorList>
            <person name="Bennetzen J.L."/>
            <person name="Chen S."/>
            <person name="Ma X."/>
            <person name="Wang X."/>
            <person name="Yssel A.E.J."/>
            <person name="Chaluvadi S.R."/>
            <person name="Johnson M."/>
            <person name="Gangashetty P."/>
            <person name="Hamidou F."/>
            <person name="Sanogo M.D."/>
            <person name="Zwaenepoel A."/>
            <person name="Wallace J."/>
            <person name="Van De Peer Y."/>
            <person name="Van Deynze A."/>
        </authorList>
    </citation>
    <scope>NUCLEOTIDE SEQUENCE</scope>
    <source>
        <tissue evidence="1">Leaves</tissue>
    </source>
</reference>
<protein>
    <submittedName>
        <fullName evidence="1">Uncharacterized protein</fullName>
    </submittedName>
</protein>
<proteinExistence type="predicted"/>